<dbReference type="AlphaFoldDB" id="A0A7U9KSK2"/>
<proteinExistence type="predicted"/>
<dbReference type="InterPro" id="IPR003594">
    <property type="entry name" value="HATPase_dom"/>
</dbReference>
<evidence type="ECO:0000259" key="2">
    <source>
        <dbReference type="Pfam" id="PF13581"/>
    </source>
</evidence>
<keyword evidence="1" id="KW-0418">Kinase</keyword>
<dbReference type="CDD" id="cd16936">
    <property type="entry name" value="HATPase_RsbW-like"/>
    <property type="match status" value="1"/>
</dbReference>
<dbReference type="GO" id="GO:0004674">
    <property type="term" value="F:protein serine/threonine kinase activity"/>
    <property type="evidence" value="ECO:0007669"/>
    <property type="project" value="UniProtKB-KW"/>
</dbReference>
<keyword evidence="3" id="KW-0547">Nucleotide-binding</keyword>
<keyword evidence="3" id="KW-0067">ATP-binding</keyword>
<evidence type="ECO:0000256" key="1">
    <source>
        <dbReference type="ARBA" id="ARBA00022527"/>
    </source>
</evidence>
<dbReference type="PANTHER" id="PTHR35526:SF3">
    <property type="entry name" value="ANTI-SIGMA-F FACTOR RSBW"/>
    <property type="match status" value="1"/>
</dbReference>
<evidence type="ECO:0000313" key="4">
    <source>
        <dbReference type="Proteomes" id="UP000287830"/>
    </source>
</evidence>
<organism evidence="3 4">
    <name type="scientific">Streptomyces chrestomyceticus JCM 4735</name>
    <dbReference type="NCBI Taxonomy" id="1306181"/>
    <lineage>
        <taxon>Bacteria</taxon>
        <taxon>Bacillati</taxon>
        <taxon>Actinomycetota</taxon>
        <taxon>Actinomycetes</taxon>
        <taxon>Kitasatosporales</taxon>
        <taxon>Streptomycetaceae</taxon>
        <taxon>Streptomyces</taxon>
    </lineage>
</organism>
<dbReference type="GO" id="GO:0005524">
    <property type="term" value="F:ATP binding"/>
    <property type="evidence" value="ECO:0007669"/>
    <property type="project" value="UniProtKB-KW"/>
</dbReference>
<evidence type="ECO:0000313" key="3">
    <source>
        <dbReference type="EMBL" id="GCD34635.1"/>
    </source>
</evidence>
<dbReference type="Proteomes" id="UP000287830">
    <property type="component" value="Unassembled WGS sequence"/>
</dbReference>
<keyword evidence="1" id="KW-0808">Transferase</keyword>
<dbReference type="InterPro" id="IPR036890">
    <property type="entry name" value="HATPase_C_sf"/>
</dbReference>
<gene>
    <name evidence="3" type="ORF">OEIGOIKO_02374</name>
</gene>
<accession>A0A7U9KSK2</accession>
<dbReference type="Gene3D" id="3.30.565.10">
    <property type="entry name" value="Histidine kinase-like ATPase, C-terminal domain"/>
    <property type="match status" value="1"/>
</dbReference>
<dbReference type="SUPFAM" id="SSF55874">
    <property type="entry name" value="ATPase domain of HSP90 chaperone/DNA topoisomerase II/histidine kinase"/>
    <property type="match status" value="1"/>
</dbReference>
<dbReference type="RefSeq" id="WP_244955105.1">
    <property type="nucleotide sequence ID" value="NZ_BHZC01000001.1"/>
</dbReference>
<protein>
    <submittedName>
        <fullName evidence="3">ATP-binding protein</fullName>
    </submittedName>
</protein>
<comment type="caution">
    <text evidence="3">The sequence shown here is derived from an EMBL/GenBank/DDBJ whole genome shotgun (WGS) entry which is preliminary data.</text>
</comment>
<dbReference type="InterPro" id="IPR050267">
    <property type="entry name" value="Anti-sigma-factor_SerPK"/>
</dbReference>
<sequence>MQFTANAKCVSLARRLVGNVLDAWGYTQDDAARVLLVCAELAANAVQHAGVPGRLFEVRVEDGGAVCLIEVSDASRRMPRRGKADEEAEHGRGLWLVSVLAEEVGDRLRTPLGKTVWARVPLHVPAEPDIAGEQVSSGCDVDTPGT</sequence>
<dbReference type="EMBL" id="BHZC01000001">
    <property type="protein sequence ID" value="GCD34635.1"/>
    <property type="molecule type" value="Genomic_DNA"/>
</dbReference>
<keyword evidence="1" id="KW-0723">Serine/threonine-protein kinase</keyword>
<dbReference type="Pfam" id="PF13581">
    <property type="entry name" value="HATPase_c_2"/>
    <property type="match status" value="1"/>
</dbReference>
<dbReference type="GeneID" id="95621352"/>
<reference evidence="3 4" key="1">
    <citation type="submission" date="2018-11" db="EMBL/GenBank/DDBJ databases">
        <title>Whole genome sequence of Streptomyces chrestomyceticus NBRC 13444(T).</title>
        <authorList>
            <person name="Komaki H."/>
            <person name="Tamura T."/>
        </authorList>
    </citation>
    <scope>NUCLEOTIDE SEQUENCE [LARGE SCALE GENOMIC DNA]</scope>
    <source>
        <strain evidence="3 4">NBRC 13444</strain>
    </source>
</reference>
<dbReference type="PANTHER" id="PTHR35526">
    <property type="entry name" value="ANTI-SIGMA-F FACTOR RSBW-RELATED"/>
    <property type="match status" value="1"/>
</dbReference>
<name>A0A7U9KSK2_9ACTN</name>
<feature type="domain" description="Histidine kinase/HSP90-like ATPase" evidence="2">
    <location>
        <begin position="3"/>
        <end position="119"/>
    </location>
</feature>